<proteinExistence type="predicted"/>
<evidence type="ECO:0000313" key="1">
    <source>
        <dbReference type="EMBL" id="MET3595108.1"/>
    </source>
</evidence>
<evidence type="ECO:0000313" key="2">
    <source>
        <dbReference type="Proteomes" id="UP001549036"/>
    </source>
</evidence>
<gene>
    <name evidence="1" type="ORF">ABID26_004520</name>
</gene>
<dbReference type="RefSeq" id="WP_354416424.1">
    <property type="nucleotide sequence ID" value="NZ_JBEPLM010000009.1"/>
</dbReference>
<sequence length="47" mass="5200">MIIQAWPAGRRDICLGGLNQVDAITAKVLRAVLQSFITLFDRGDIKD</sequence>
<accession>A0ABV2HX11</accession>
<keyword evidence="2" id="KW-1185">Reference proteome</keyword>
<comment type="caution">
    <text evidence="1">The sequence shown here is derived from an EMBL/GenBank/DDBJ whole genome shotgun (WGS) entry which is preliminary data.</text>
</comment>
<reference evidence="1 2" key="1">
    <citation type="submission" date="2024-06" db="EMBL/GenBank/DDBJ databases">
        <title>Genomic Encyclopedia of Type Strains, Phase IV (KMG-IV): sequencing the most valuable type-strain genomes for metagenomic binning, comparative biology and taxonomic classification.</title>
        <authorList>
            <person name="Goeker M."/>
        </authorList>
    </citation>
    <scope>NUCLEOTIDE SEQUENCE [LARGE SCALE GENOMIC DNA]</scope>
    <source>
        <strain evidence="1 2">DSM 29846</strain>
    </source>
</reference>
<name>A0ABV2HX11_9HYPH</name>
<dbReference type="EMBL" id="JBEPLM010000009">
    <property type="protein sequence ID" value="MET3595108.1"/>
    <property type="molecule type" value="Genomic_DNA"/>
</dbReference>
<organism evidence="1 2">
    <name type="scientific">Mesorhizobium shonense</name>
    <dbReference type="NCBI Taxonomy" id="1209948"/>
    <lineage>
        <taxon>Bacteria</taxon>
        <taxon>Pseudomonadati</taxon>
        <taxon>Pseudomonadota</taxon>
        <taxon>Alphaproteobacteria</taxon>
        <taxon>Hyphomicrobiales</taxon>
        <taxon>Phyllobacteriaceae</taxon>
        <taxon>Mesorhizobium</taxon>
    </lineage>
</organism>
<protein>
    <submittedName>
        <fullName evidence="1">Uncharacterized protein</fullName>
    </submittedName>
</protein>
<dbReference type="Proteomes" id="UP001549036">
    <property type="component" value="Unassembled WGS sequence"/>
</dbReference>